<dbReference type="InterPro" id="IPR047700">
    <property type="entry name" value="NrtS-like"/>
</dbReference>
<proteinExistence type="predicted"/>
<evidence type="ECO:0008006" key="3">
    <source>
        <dbReference type="Google" id="ProtNLM"/>
    </source>
</evidence>
<gene>
    <name evidence="1" type="ORF">K227x_39180</name>
</gene>
<accession>A0A517NEN5</accession>
<dbReference type="AlphaFoldDB" id="A0A517NEN5"/>
<reference evidence="1 2" key="1">
    <citation type="submission" date="2019-02" db="EMBL/GenBank/DDBJ databases">
        <title>Deep-cultivation of Planctomycetes and their phenomic and genomic characterization uncovers novel biology.</title>
        <authorList>
            <person name="Wiegand S."/>
            <person name="Jogler M."/>
            <person name="Boedeker C."/>
            <person name="Pinto D."/>
            <person name="Vollmers J."/>
            <person name="Rivas-Marin E."/>
            <person name="Kohn T."/>
            <person name="Peeters S.H."/>
            <person name="Heuer A."/>
            <person name="Rast P."/>
            <person name="Oberbeckmann S."/>
            <person name="Bunk B."/>
            <person name="Jeske O."/>
            <person name="Meyerdierks A."/>
            <person name="Storesund J.E."/>
            <person name="Kallscheuer N."/>
            <person name="Luecker S."/>
            <person name="Lage O.M."/>
            <person name="Pohl T."/>
            <person name="Merkel B.J."/>
            <person name="Hornburger P."/>
            <person name="Mueller R.-W."/>
            <person name="Bruemmer F."/>
            <person name="Labrenz M."/>
            <person name="Spormann A.M."/>
            <person name="Op den Camp H."/>
            <person name="Overmann J."/>
            <person name="Amann R."/>
            <person name="Jetten M.S.M."/>
            <person name="Mascher T."/>
            <person name="Medema M.H."/>
            <person name="Devos D.P."/>
            <person name="Kaster A.-K."/>
            <person name="Ovreas L."/>
            <person name="Rohde M."/>
            <person name="Galperin M.Y."/>
            <person name="Jogler C."/>
        </authorList>
    </citation>
    <scope>NUCLEOTIDE SEQUENCE [LARGE SCALE GENOMIC DNA]</scope>
    <source>
        <strain evidence="1 2">K22_7</strain>
    </source>
</reference>
<evidence type="ECO:0000313" key="1">
    <source>
        <dbReference type="EMBL" id="QDT05518.1"/>
    </source>
</evidence>
<keyword evidence="2" id="KW-1185">Reference proteome</keyword>
<protein>
    <recommendedName>
        <fullName evidence="3">Phosphoenolpyruvate protein kinase</fullName>
    </recommendedName>
</protein>
<dbReference type="EMBL" id="CP036525">
    <property type="protein sequence ID" value="QDT05518.1"/>
    <property type="molecule type" value="Genomic_DNA"/>
</dbReference>
<organism evidence="1 2">
    <name type="scientific">Rubripirellula lacrimiformis</name>
    <dbReference type="NCBI Taxonomy" id="1930273"/>
    <lineage>
        <taxon>Bacteria</taxon>
        <taxon>Pseudomonadati</taxon>
        <taxon>Planctomycetota</taxon>
        <taxon>Planctomycetia</taxon>
        <taxon>Pirellulales</taxon>
        <taxon>Pirellulaceae</taxon>
        <taxon>Rubripirellula</taxon>
    </lineage>
</organism>
<dbReference type="Proteomes" id="UP000318538">
    <property type="component" value="Chromosome"/>
</dbReference>
<dbReference type="NCBIfam" id="NF038050">
    <property type="entry name" value="NrtS"/>
    <property type="match status" value="1"/>
</dbReference>
<dbReference type="OrthoDB" id="282896at2"/>
<dbReference type="KEGG" id="rlc:K227x_39180"/>
<sequence length="76" mass="8244">MREWFRLATRQSIVSRGLAYSVVVGTVLTAINQGDIIMAGQCQPTHFAKIGLTYLVPYVVSTLSSVGAIRSSVRNS</sequence>
<evidence type="ECO:0000313" key="2">
    <source>
        <dbReference type="Proteomes" id="UP000318538"/>
    </source>
</evidence>
<name>A0A517NEN5_9BACT</name>